<evidence type="ECO:0000259" key="15">
    <source>
        <dbReference type="PROSITE" id="PS50893"/>
    </source>
</evidence>
<dbReference type="Gene3D" id="3.40.50.300">
    <property type="entry name" value="P-loop containing nucleotide triphosphate hydrolases"/>
    <property type="match status" value="2"/>
</dbReference>
<dbReference type="PROSITE" id="PS00211">
    <property type="entry name" value="ABC_TRANSPORTER_1"/>
    <property type="match status" value="1"/>
</dbReference>
<dbReference type="InterPro" id="IPR003593">
    <property type="entry name" value="AAA+_ATPase"/>
</dbReference>
<dbReference type="InterPro" id="IPR003439">
    <property type="entry name" value="ABC_transporter-like_ATP-bd"/>
</dbReference>
<evidence type="ECO:0000256" key="5">
    <source>
        <dbReference type="ARBA" id="ARBA00022692"/>
    </source>
</evidence>
<name>A0A8F1CWS2_REHGL</name>
<accession>A0A8F1CWS2</accession>
<evidence type="ECO:0000259" key="16">
    <source>
        <dbReference type="PROSITE" id="PS50929"/>
    </source>
</evidence>
<feature type="region of interest" description="Disordered" evidence="13">
    <location>
        <begin position="420"/>
        <end position="448"/>
    </location>
</feature>
<feature type="transmembrane region" description="Helical" evidence="14">
    <location>
        <begin position="531"/>
        <end position="558"/>
    </location>
</feature>
<dbReference type="CDD" id="cd18580">
    <property type="entry name" value="ABC_6TM_ABCC_D2"/>
    <property type="match status" value="1"/>
</dbReference>
<feature type="domain" description="ABC transmembrane type-1" evidence="16">
    <location>
        <begin position="7"/>
        <end position="147"/>
    </location>
</feature>
<keyword evidence="9" id="KW-1278">Translocase</keyword>
<dbReference type="InterPro" id="IPR050173">
    <property type="entry name" value="ABC_transporter_C-like"/>
</dbReference>
<reference evidence="17" key="1">
    <citation type="journal article" date="2021" name="PLoS ONE">
        <title>Transcriptome-based identification and expression characterization of RgABCC transporters in Rehmannia glutinosa.</title>
        <authorList>
            <person name="Yang Y.H."/>
            <person name="Wang C.J."/>
            <person name="Li R.F."/>
            <person name="Zeng L."/>
            <person name="Yang H."/>
            <person name="Zhang C.F."/>
            <person name="Song K.Y."/>
            <person name="Guo S.J."/>
        </authorList>
    </citation>
    <scope>NUCLEOTIDE SEQUENCE</scope>
    <source>
        <strain evidence="17">D9</strain>
    </source>
</reference>
<dbReference type="GO" id="GO:0005524">
    <property type="term" value="F:ATP binding"/>
    <property type="evidence" value="ECO:0007669"/>
    <property type="project" value="UniProtKB-KW"/>
</dbReference>
<keyword evidence="4" id="KW-0813">Transport</keyword>
<keyword evidence="7" id="KW-0547">Nucleotide-binding</keyword>
<evidence type="ECO:0000256" key="2">
    <source>
        <dbReference type="ARBA" id="ARBA00009726"/>
    </source>
</evidence>
<dbReference type="Pfam" id="PF00664">
    <property type="entry name" value="ABC_membrane"/>
    <property type="match status" value="2"/>
</dbReference>
<dbReference type="PROSITE" id="PS50893">
    <property type="entry name" value="ABC_TRANSPORTER_2"/>
    <property type="match status" value="1"/>
</dbReference>
<dbReference type="AlphaFoldDB" id="A0A8F1CWS2"/>
<comment type="similarity">
    <text evidence="2">Belongs to the ABC transporter superfamily. ABCC family. Conjugate transporter (TC 3.A.1.208) subfamily.</text>
</comment>
<feature type="transmembrane region" description="Helical" evidence="14">
    <location>
        <begin position="103"/>
        <end position="122"/>
    </location>
</feature>
<dbReference type="FunFam" id="3.40.50.300:FF:000163">
    <property type="entry name" value="Multidrug resistance-associated protein member 4"/>
    <property type="match status" value="1"/>
</dbReference>
<keyword evidence="10 14" id="KW-1133">Transmembrane helix</keyword>
<keyword evidence="8 17" id="KW-0067">ATP-binding</keyword>
<dbReference type="EC" id="7.6.2.2" evidence="3"/>
<keyword evidence="5 14" id="KW-0812">Transmembrane</keyword>
<dbReference type="Gene3D" id="1.20.1560.10">
    <property type="entry name" value="ABC transporter type 1, transmembrane domain"/>
    <property type="match status" value="2"/>
</dbReference>
<evidence type="ECO:0000256" key="14">
    <source>
        <dbReference type="SAM" id="Phobius"/>
    </source>
</evidence>
<evidence type="ECO:0000313" key="17">
    <source>
        <dbReference type="EMBL" id="QWN59137.1"/>
    </source>
</evidence>
<evidence type="ECO:0000256" key="8">
    <source>
        <dbReference type="ARBA" id="ARBA00022840"/>
    </source>
</evidence>
<feature type="transmembrane region" description="Helical" evidence="14">
    <location>
        <begin position="630"/>
        <end position="649"/>
    </location>
</feature>
<evidence type="ECO:0000256" key="3">
    <source>
        <dbReference type="ARBA" id="ARBA00012191"/>
    </source>
</evidence>
<dbReference type="InterPro" id="IPR044726">
    <property type="entry name" value="ABCC_6TM_D2"/>
</dbReference>
<dbReference type="InterPro" id="IPR027417">
    <property type="entry name" value="P-loop_NTPase"/>
</dbReference>
<evidence type="ECO:0000256" key="6">
    <source>
        <dbReference type="ARBA" id="ARBA00022737"/>
    </source>
</evidence>
<proteinExistence type="evidence at transcript level"/>
<dbReference type="Pfam" id="PF00005">
    <property type="entry name" value="ABC_tran"/>
    <property type="match status" value="2"/>
</dbReference>
<dbReference type="InterPro" id="IPR036640">
    <property type="entry name" value="ABC1_TM_sf"/>
</dbReference>
<evidence type="ECO:0000256" key="1">
    <source>
        <dbReference type="ARBA" id="ARBA00004141"/>
    </source>
</evidence>
<dbReference type="PANTHER" id="PTHR24223">
    <property type="entry name" value="ATP-BINDING CASSETTE SUB-FAMILY C"/>
    <property type="match status" value="1"/>
</dbReference>
<dbReference type="PROSITE" id="PS50929">
    <property type="entry name" value="ABC_TM1F"/>
    <property type="match status" value="2"/>
</dbReference>
<dbReference type="FunFam" id="3.40.50.300:FF:000508">
    <property type="entry name" value="ABC transporter C family member 5"/>
    <property type="match status" value="1"/>
</dbReference>
<dbReference type="CDD" id="cd03244">
    <property type="entry name" value="ABCC_MRP_domain2"/>
    <property type="match status" value="1"/>
</dbReference>
<evidence type="ECO:0000256" key="12">
    <source>
        <dbReference type="ARBA" id="ARBA00034018"/>
    </source>
</evidence>
<comment type="subcellular location">
    <subcellularLocation>
        <location evidence="1">Membrane</location>
        <topology evidence="1">Multi-pass membrane protein</topology>
    </subcellularLocation>
</comment>
<protein>
    <recommendedName>
        <fullName evidence="3">ABC-type xenobiotic transporter</fullName>
        <ecNumber evidence="3">7.6.2.2</ecNumber>
    </recommendedName>
</protein>
<dbReference type="InterPro" id="IPR011527">
    <property type="entry name" value="ABC1_TM_dom"/>
</dbReference>
<evidence type="ECO:0000256" key="10">
    <source>
        <dbReference type="ARBA" id="ARBA00022989"/>
    </source>
</evidence>
<dbReference type="CDD" id="cd03250">
    <property type="entry name" value="ABCC_MRP_domain1"/>
    <property type="match status" value="1"/>
</dbReference>
<dbReference type="EMBL" id="MW355856">
    <property type="protein sequence ID" value="QWN59137.1"/>
    <property type="molecule type" value="mRNA"/>
</dbReference>
<keyword evidence="6" id="KW-0677">Repeat</keyword>
<evidence type="ECO:0000256" key="7">
    <source>
        <dbReference type="ARBA" id="ARBA00022741"/>
    </source>
</evidence>
<sequence>MNLGNGAFVALAATSIVMAGNIPLTRVQKAYQTKIMDAKDDRMKATSEVLRNMKTLKLQAWDSHYLQKLVSLRKTEHNWLWKALRLSALTAFIFWGSPTFISVVTFGGCVLMGIPLTAGRVLSALATFRMLQDPIFNLPDLLNVIAQGKVSVERISSYLQEDEIKCDAVEFVPKDQTEFHVEIDGGKFRWDAELRNPILDDIELKVKKGMKVAICGTVGSGKSSLLSCILGEMQKLSGTVKISGSKAYVPQSPWILTGNIRENILFGNPYESDKYDRTIEACALIKDFELFGAGDLTEIGERGINMSGGQKQRIQIARAVYQDADIYLLDDPFSAVDAHTGTQLFQDCLMGILKDKTILYVTHQVEFLPAADLILVMQNGKIAQAGSFEELLKQNIGFEVLVGAHSQALESVLTVESSSRTEYTAVENETDTETNPNQEFPHTKQDSEHNLCVEITEKEGRLVQDEEREKGSIGREVYMSYLTTVKRGALVPIILLAQSSFQVLQVASNYWMAWACPTGGEEPVAGMHFILLIYTILAVGSAFCVLLRASLVAIAGLLTSEKLFSNMLNSVLRAPMSFFDSTPAGRILNRVSTDQSVLDLEMANKLGWCAFSIIQLLGTIAVMSQVAWEVFLIFIPVTAICIWYQQYYIPTARELARLAGVQRAPILHHFAESLSGAATIRAFDQQERFTDANLCLIDNHSRPWFHNVSAMEWLSFRLNQLSNFVFAFSLVLLVTLPEGIINPSIAGLAVTYGINLNVLQASVIWNICNAENKMISVERILQYSNLASEAPLVIEDSRPPANWPDIGNICFTNLQIRYAEHLPSVLRNITCTFPGRKKVGVVGRTGSGKSTLIQAIFRIVEPREGSIIIDDVDISKIGLHDLRSRLSIIPQDPTMFEGTVRGNLDPLEKYSDIEIWEALDKCQLGDIVRQKPDKLESTVVENGENWSVGQRQLFCLGRALLKKSSISRSR</sequence>
<feature type="transmembrane region" description="Helical" evidence="14">
    <location>
        <begin position="6"/>
        <end position="24"/>
    </location>
</feature>
<organism evidence="17">
    <name type="scientific">Rehmannia glutinosa</name>
    <name type="common">Chinese foxglove</name>
    <dbReference type="NCBI Taxonomy" id="99300"/>
    <lineage>
        <taxon>Eukaryota</taxon>
        <taxon>Viridiplantae</taxon>
        <taxon>Streptophyta</taxon>
        <taxon>Embryophyta</taxon>
        <taxon>Tracheophyta</taxon>
        <taxon>Spermatophyta</taxon>
        <taxon>Magnoliopsida</taxon>
        <taxon>eudicotyledons</taxon>
        <taxon>Gunneridae</taxon>
        <taxon>Pentapetalae</taxon>
        <taxon>asterids</taxon>
        <taxon>lamiids</taxon>
        <taxon>Lamiales</taxon>
        <taxon>Orobanchaceae</taxon>
        <taxon>Rehmannieae</taxon>
        <taxon>Rehmannia</taxon>
    </lineage>
</organism>
<feature type="domain" description="ABC transporter" evidence="15">
    <location>
        <begin position="181"/>
        <end position="404"/>
    </location>
</feature>
<keyword evidence="11 14" id="KW-0472">Membrane</keyword>
<dbReference type="CDD" id="cd18579">
    <property type="entry name" value="ABC_6TM_ABCC_D1"/>
    <property type="match status" value="1"/>
</dbReference>
<dbReference type="SUPFAM" id="SSF90123">
    <property type="entry name" value="ABC transporter transmembrane region"/>
    <property type="match status" value="2"/>
</dbReference>
<dbReference type="PANTHER" id="PTHR24223:SF165">
    <property type="entry name" value="ABC TRANSPORTER C FAMILY MEMBER 15-RELATED"/>
    <property type="match status" value="1"/>
</dbReference>
<dbReference type="SUPFAM" id="SSF52540">
    <property type="entry name" value="P-loop containing nucleoside triphosphate hydrolases"/>
    <property type="match status" value="2"/>
</dbReference>
<evidence type="ECO:0000256" key="13">
    <source>
        <dbReference type="SAM" id="MobiDB-lite"/>
    </source>
</evidence>
<evidence type="ECO:0000256" key="9">
    <source>
        <dbReference type="ARBA" id="ARBA00022967"/>
    </source>
</evidence>
<evidence type="ECO:0000256" key="11">
    <source>
        <dbReference type="ARBA" id="ARBA00023136"/>
    </source>
</evidence>
<dbReference type="GO" id="GO:0016020">
    <property type="term" value="C:membrane"/>
    <property type="evidence" value="ECO:0007669"/>
    <property type="project" value="UniProtKB-SubCell"/>
</dbReference>
<dbReference type="InterPro" id="IPR017871">
    <property type="entry name" value="ABC_transporter-like_CS"/>
</dbReference>
<comment type="catalytic activity">
    <reaction evidence="12">
        <text>ATP + H2O + xenobioticSide 1 = ADP + phosphate + xenobioticSide 2.</text>
        <dbReference type="EC" id="7.6.2.2"/>
    </reaction>
</comment>
<dbReference type="GO" id="GO:0008559">
    <property type="term" value="F:ABC-type xenobiotic transporter activity"/>
    <property type="evidence" value="ECO:0007669"/>
    <property type="project" value="UniProtKB-EC"/>
</dbReference>
<dbReference type="FunFam" id="1.20.1560.10:FF:000003">
    <property type="entry name" value="ABC transporter C family member 10"/>
    <property type="match status" value="1"/>
</dbReference>
<evidence type="ECO:0000256" key="4">
    <source>
        <dbReference type="ARBA" id="ARBA00022448"/>
    </source>
</evidence>
<feature type="domain" description="ABC transmembrane type-1" evidence="16">
    <location>
        <begin position="493"/>
        <end position="772"/>
    </location>
</feature>
<dbReference type="GO" id="GO:0016887">
    <property type="term" value="F:ATP hydrolysis activity"/>
    <property type="evidence" value="ECO:0007669"/>
    <property type="project" value="InterPro"/>
</dbReference>
<dbReference type="SMART" id="SM00382">
    <property type="entry name" value="AAA"/>
    <property type="match status" value="2"/>
</dbReference>
<dbReference type="InterPro" id="IPR044746">
    <property type="entry name" value="ABCC_6TM_D1"/>
</dbReference>
<dbReference type="FunFam" id="1.20.1560.10:FF:000002">
    <property type="entry name" value="ABC transporter C family member 5"/>
    <property type="match status" value="1"/>
</dbReference>